<keyword evidence="4" id="KW-1185">Reference proteome</keyword>
<evidence type="ECO:0000313" key="4">
    <source>
        <dbReference type="Proteomes" id="UP000199365"/>
    </source>
</evidence>
<reference evidence="4" key="1">
    <citation type="submission" date="2016-10" db="EMBL/GenBank/DDBJ databases">
        <authorList>
            <person name="Varghese N."/>
            <person name="Submissions S."/>
        </authorList>
    </citation>
    <scope>NUCLEOTIDE SEQUENCE [LARGE SCALE GENOMIC DNA]</scope>
    <source>
        <strain evidence="4">DUS833</strain>
    </source>
</reference>
<dbReference type="PANTHER" id="PTHR43802:SF1">
    <property type="entry name" value="IP11341P-RELATED"/>
    <property type="match status" value="1"/>
</dbReference>
<dbReference type="PROSITE" id="PS00166">
    <property type="entry name" value="ENOYL_COA_HYDRATASE"/>
    <property type="match status" value="1"/>
</dbReference>
<dbReference type="InterPro" id="IPR014748">
    <property type="entry name" value="Enoyl-CoA_hydra_C"/>
</dbReference>
<comment type="similarity">
    <text evidence="1 2">Belongs to the enoyl-CoA hydratase/isomerase family.</text>
</comment>
<protein>
    <submittedName>
        <fullName evidence="3">Enoyl-CoA hydratase/carnithine racemase</fullName>
    </submittedName>
</protein>
<dbReference type="PANTHER" id="PTHR43802">
    <property type="entry name" value="ENOYL-COA HYDRATASE"/>
    <property type="match status" value="1"/>
</dbReference>
<dbReference type="InterPro" id="IPR029045">
    <property type="entry name" value="ClpP/crotonase-like_dom_sf"/>
</dbReference>
<dbReference type="InterPro" id="IPR001753">
    <property type="entry name" value="Enoyl-CoA_hydra/iso"/>
</dbReference>
<dbReference type="CDD" id="cd06558">
    <property type="entry name" value="crotonase-like"/>
    <property type="match status" value="1"/>
</dbReference>
<dbReference type="EMBL" id="FNKX01000002">
    <property type="protein sequence ID" value="SDR53248.1"/>
    <property type="molecule type" value="Genomic_DNA"/>
</dbReference>
<accession>A0A1H1JTD1</accession>
<sequence length="268" mass="28677">MSEKETAENDTTSLIEVTREGPVAIVTLNNPRRRNAMGRQMRQLLRDTMHRLMVDDPDSRAIVLTGAGEHFCAGADISEMTQRTILQSREILAESCVVVREMQAGPKPVVAAVEGVAFGAGLSLAVATDYVVAASSARFCAAFLRVGLIPDTGILWTLPKRIGMARAREMLSLATEIDGDKAGTIHLANEVVGPGTARAKAIEVARGLADLPPLGVALLKDALTNAAATMEGALRAEIDYQPILRQSKDHQAACKAFMEKTKPVFTGE</sequence>
<dbReference type="AlphaFoldDB" id="A0A1H1JTD1"/>
<name>A0A1H1JTD1_9BURK</name>
<proteinExistence type="inferred from homology"/>
<organism evidence="3 4">
    <name type="scientific">Paraburkholderia tuberum</name>
    <dbReference type="NCBI Taxonomy" id="157910"/>
    <lineage>
        <taxon>Bacteria</taxon>
        <taxon>Pseudomonadati</taxon>
        <taxon>Pseudomonadota</taxon>
        <taxon>Betaproteobacteria</taxon>
        <taxon>Burkholderiales</taxon>
        <taxon>Burkholderiaceae</taxon>
        <taxon>Paraburkholderia</taxon>
    </lineage>
</organism>
<gene>
    <name evidence="3" type="ORF">SAMN05445850_5649</name>
</gene>
<evidence type="ECO:0000256" key="2">
    <source>
        <dbReference type="RuleBase" id="RU003707"/>
    </source>
</evidence>
<evidence type="ECO:0000256" key="1">
    <source>
        <dbReference type="ARBA" id="ARBA00005254"/>
    </source>
</evidence>
<evidence type="ECO:0000313" key="3">
    <source>
        <dbReference type="EMBL" id="SDR53248.1"/>
    </source>
</evidence>
<dbReference type="Proteomes" id="UP000199365">
    <property type="component" value="Unassembled WGS sequence"/>
</dbReference>
<dbReference type="Gene3D" id="1.10.12.10">
    <property type="entry name" value="Lyase 2-enoyl-coa Hydratase, Chain A, domain 2"/>
    <property type="match status" value="1"/>
</dbReference>
<dbReference type="InterPro" id="IPR018376">
    <property type="entry name" value="Enoyl-CoA_hyd/isom_CS"/>
</dbReference>
<dbReference type="Gene3D" id="3.90.226.10">
    <property type="entry name" value="2-enoyl-CoA Hydratase, Chain A, domain 1"/>
    <property type="match status" value="1"/>
</dbReference>
<dbReference type="RefSeq" id="WP_090808768.1">
    <property type="nucleotide sequence ID" value="NZ_FNKX01000002.1"/>
</dbReference>
<dbReference type="SUPFAM" id="SSF52096">
    <property type="entry name" value="ClpP/crotonase"/>
    <property type="match status" value="1"/>
</dbReference>
<dbReference type="GO" id="GO:0003824">
    <property type="term" value="F:catalytic activity"/>
    <property type="evidence" value="ECO:0007669"/>
    <property type="project" value="InterPro"/>
</dbReference>
<dbReference type="Pfam" id="PF00378">
    <property type="entry name" value="ECH_1"/>
    <property type="match status" value="1"/>
</dbReference>
<dbReference type="STRING" id="157910.SAMN05445850_5649"/>